<keyword evidence="2" id="KW-0472">Membrane</keyword>
<sequence length="170" mass="18308">MNHHMTIFASCPDSSPSRTASDKMAKKHSRTFNHKRSYLPIICILHPTFTFPTCPPLSASPILHAPIPFPGARRPTTPITKAEARSRSWMTCAGLLMLHVPPLCIVAFASRSGGGAPLAIASPLLILGIPLYRVLRIGSRLMHLTSVQSTLSPAGLASPSLHHSLPVPKQ</sequence>
<dbReference type="Proteomes" id="UP000799440">
    <property type="component" value="Unassembled WGS sequence"/>
</dbReference>
<evidence type="ECO:0000313" key="3">
    <source>
        <dbReference type="EMBL" id="KAF2743750.1"/>
    </source>
</evidence>
<keyword evidence="2" id="KW-1133">Transmembrane helix</keyword>
<dbReference type="AlphaFoldDB" id="A0A6A6V2C5"/>
<dbReference type="EMBL" id="MU006594">
    <property type="protein sequence ID" value="KAF2743750.1"/>
    <property type="molecule type" value="Genomic_DNA"/>
</dbReference>
<proteinExistence type="predicted"/>
<feature type="transmembrane region" description="Helical" evidence="2">
    <location>
        <begin position="89"/>
        <end position="109"/>
    </location>
</feature>
<reference evidence="3" key="1">
    <citation type="journal article" date="2020" name="Stud. Mycol.">
        <title>101 Dothideomycetes genomes: a test case for predicting lifestyles and emergence of pathogens.</title>
        <authorList>
            <person name="Haridas S."/>
            <person name="Albert R."/>
            <person name="Binder M."/>
            <person name="Bloem J."/>
            <person name="Labutti K."/>
            <person name="Salamov A."/>
            <person name="Andreopoulos B."/>
            <person name="Baker S."/>
            <person name="Barry K."/>
            <person name="Bills G."/>
            <person name="Bluhm B."/>
            <person name="Cannon C."/>
            <person name="Castanera R."/>
            <person name="Culley D."/>
            <person name="Daum C."/>
            <person name="Ezra D."/>
            <person name="Gonzalez J."/>
            <person name="Henrissat B."/>
            <person name="Kuo A."/>
            <person name="Liang C."/>
            <person name="Lipzen A."/>
            <person name="Lutzoni F."/>
            <person name="Magnuson J."/>
            <person name="Mondo S."/>
            <person name="Nolan M."/>
            <person name="Ohm R."/>
            <person name="Pangilinan J."/>
            <person name="Park H.-J."/>
            <person name="Ramirez L."/>
            <person name="Alfaro M."/>
            <person name="Sun H."/>
            <person name="Tritt A."/>
            <person name="Yoshinaga Y."/>
            <person name="Zwiers L.-H."/>
            <person name="Turgeon B."/>
            <person name="Goodwin S."/>
            <person name="Spatafora J."/>
            <person name="Crous P."/>
            <person name="Grigoriev I."/>
        </authorList>
    </citation>
    <scope>NUCLEOTIDE SEQUENCE</scope>
    <source>
        <strain evidence="3">CBS 119925</strain>
    </source>
</reference>
<keyword evidence="4" id="KW-1185">Reference proteome</keyword>
<gene>
    <name evidence="3" type="ORF">M011DRAFT_210839</name>
</gene>
<protein>
    <submittedName>
        <fullName evidence="3">Uncharacterized protein</fullName>
    </submittedName>
</protein>
<evidence type="ECO:0000256" key="2">
    <source>
        <dbReference type="SAM" id="Phobius"/>
    </source>
</evidence>
<evidence type="ECO:0000256" key="1">
    <source>
        <dbReference type="SAM" id="MobiDB-lite"/>
    </source>
</evidence>
<name>A0A6A6V2C5_9PLEO</name>
<feature type="transmembrane region" description="Helical" evidence="2">
    <location>
        <begin position="115"/>
        <end position="135"/>
    </location>
</feature>
<keyword evidence="2" id="KW-0812">Transmembrane</keyword>
<feature type="region of interest" description="Disordered" evidence="1">
    <location>
        <begin position="1"/>
        <end position="27"/>
    </location>
</feature>
<accession>A0A6A6V2C5</accession>
<organism evidence="3 4">
    <name type="scientific">Sporormia fimetaria CBS 119925</name>
    <dbReference type="NCBI Taxonomy" id="1340428"/>
    <lineage>
        <taxon>Eukaryota</taxon>
        <taxon>Fungi</taxon>
        <taxon>Dikarya</taxon>
        <taxon>Ascomycota</taxon>
        <taxon>Pezizomycotina</taxon>
        <taxon>Dothideomycetes</taxon>
        <taxon>Pleosporomycetidae</taxon>
        <taxon>Pleosporales</taxon>
        <taxon>Sporormiaceae</taxon>
        <taxon>Sporormia</taxon>
    </lineage>
</organism>
<evidence type="ECO:0000313" key="4">
    <source>
        <dbReference type="Proteomes" id="UP000799440"/>
    </source>
</evidence>